<sequence length="841" mass="95310">MSTETDQSDATEATKGTNPRGSFMDMLGGNRMFLIAGTVIVAGLVSGISWVLVRGGEAEEQTLAAAIEAYENGEVSKAREIARTHVEDLHVHEPYQGAAPFLLGMILHDEAKEFLNPKDRETVYRVAVQHLETARERGFPPEYKIRGEYLLGISQMESKQYEKAIQSLAKIYSDYPLHQLEIENALADCFLAIQPSTPENLEQALKWSRLYDSHPVLTPTQKSEAHIRLARIQFELGQLDETLETILEIPPTSPSYVDGVIVQGLVARRRYQDSLSAGEEEQAQDSLNSAIRLFRKAASNQLVAADSTRKASYLLAVMLRANEQLDEAMQQATRTRKIYYRTPESVAAGLEEAELLRAEDKDEEAVEIYRRALREATLSGKYENPWVDEVDFRQRVTRAIDAWKSAEKFAPAVEVAQALRPLFPADQAFQIEADVQHAWGDYLEQQADEVPFNQSLELRAKSRFRFRSAGKVYLDLAEYRFATSEYTNDLWNSASAYLRGQDFSKAVEILADYQRYETREHQPRALVATARALIALDRAEDALSPINECLEFYPKDPSVYEARVLGGEAYMELGKLAEAKSVLTANLDDGRLEPSSREWQDSLFALGQVLHLEGEMFEAQARVKGALEAPESIPREAFQFLEQSNESYKGAIKYLHAAVRRYPDDPRSISARYLIAECHRRSSMLPKKKFRLVNIETQRIKFDKEVKEHLESAIEIYNDLEFELTTKLEMQADLHPVEASILRNCYFAQGAAMFELARYKDAIEAYSTASNRYQTEAVSLEAFVQIANCYRYMNQSTEARGTVEQAKIVLSRLADGIDYSETTHGSRDDWQNYLDWLGATL</sequence>
<dbReference type="Proteomes" id="UP000551616">
    <property type="component" value="Unassembled WGS sequence"/>
</dbReference>
<dbReference type="InterPro" id="IPR019734">
    <property type="entry name" value="TPR_rpt"/>
</dbReference>
<evidence type="ECO:0000256" key="1">
    <source>
        <dbReference type="SAM" id="MobiDB-lite"/>
    </source>
</evidence>
<evidence type="ECO:0008006" key="5">
    <source>
        <dbReference type="Google" id="ProtNLM"/>
    </source>
</evidence>
<gene>
    <name evidence="3" type="ORF">HOV93_41050</name>
</gene>
<accession>A0A7V8V8P1</accession>
<organism evidence="3 4">
    <name type="scientific">Bremerella alba</name>
    <dbReference type="NCBI Taxonomy" id="980252"/>
    <lineage>
        <taxon>Bacteria</taxon>
        <taxon>Pseudomonadati</taxon>
        <taxon>Planctomycetota</taxon>
        <taxon>Planctomycetia</taxon>
        <taxon>Pirellulales</taxon>
        <taxon>Pirellulaceae</taxon>
        <taxon>Bremerella</taxon>
    </lineage>
</organism>
<keyword evidence="2" id="KW-0812">Transmembrane</keyword>
<dbReference type="GO" id="GO:0051301">
    <property type="term" value="P:cell division"/>
    <property type="evidence" value="ECO:0007669"/>
    <property type="project" value="TreeGrafter"/>
</dbReference>
<dbReference type="RefSeq" id="WP_207398302.1">
    <property type="nucleotide sequence ID" value="NZ_JABRWO010000012.1"/>
</dbReference>
<dbReference type="AlphaFoldDB" id="A0A7V8V8P1"/>
<protein>
    <recommendedName>
        <fullName evidence="5">Tetratricopeptide repeat protein</fullName>
    </recommendedName>
</protein>
<evidence type="ECO:0000313" key="4">
    <source>
        <dbReference type="Proteomes" id="UP000551616"/>
    </source>
</evidence>
<dbReference type="Gene3D" id="1.25.40.10">
    <property type="entry name" value="Tetratricopeptide repeat domain"/>
    <property type="match status" value="4"/>
</dbReference>
<dbReference type="Pfam" id="PF13432">
    <property type="entry name" value="TPR_16"/>
    <property type="match status" value="1"/>
</dbReference>
<evidence type="ECO:0000313" key="3">
    <source>
        <dbReference type="EMBL" id="MBA2116911.1"/>
    </source>
</evidence>
<evidence type="ECO:0000256" key="2">
    <source>
        <dbReference type="SAM" id="Phobius"/>
    </source>
</evidence>
<dbReference type="PANTHER" id="PTHR12558">
    <property type="entry name" value="CELL DIVISION CYCLE 16,23,27"/>
    <property type="match status" value="1"/>
</dbReference>
<comment type="caution">
    <text evidence="3">The sequence shown here is derived from an EMBL/GenBank/DDBJ whole genome shotgun (WGS) entry which is preliminary data.</text>
</comment>
<dbReference type="PANTHER" id="PTHR12558:SF13">
    <property type="entry name" value="CELL DIVISION CYCLE PROTEIN 27 HOMOLOG"/>
    <property type="match status" value="1"/>
</dbReference>
<feature type="compositionally biased region" description="Polar residues" evidence="1">
    <location>
        <begin position="1"/>
        <end position="20"/>
    </location>
</feature>
<name>A0A7V8V8P1_9BACT</name>
<dbReference type="InterPro" id="IPR011990">
    <property type="entry name" value="TPR-like_helical_dom_sf"/>
</dbReference>
<reference evidence="3 4" key="1">
    <citation type="submission" date="2020-05" db="EMBL/GenBank/DDBJ databases">
        <title>Bremerella alba sp. nov., a novel planctomycete isolated from the surface of the macroalga Fucus spiralis.</title>
        <authorList>
            <person name="Godinho O."/>
            <person name="Botelho R."/>
            <person name="Albuquerque L."/>
            <person name="Wiegand S."/>
            <person name="Da Costa M.S."/>
            <person name="Lobo-Da-Cunha A."/>
            <person name="Jogler C."/>
            <person name="Lage O.M."/>
        </authorList>
    </citation>
    <scope>NUCLEOTIDE SEQUENCE [LARGE SCALE GENOMIC DNA]</scope>
    <source>
        <strain evidence="3 4">FF15</strain>
    </source>
</reference>
<proteinExistence type="predicted"/>
<keyword evidence="4" id="KW-1185">Reference proteome</keyword>
<feature type="region of interest" description="Disordered" evidence="1">
    <location>
        <begin position="1"/>
        <end position="21"/>
    </location>
</feature>
<keyword evidence="2" id="KW-0472">Membrane</keyword>
<dbReference type="EMBL" id="JABRWO010000012">
    <property type="protein sequence ID" value="MBA2116911.1"/>
    <property type="molecule type" value="Genomic_DNA"/>
</dbReference>
<dbReference type="Pfam" id="PF13174">
    <property type="entry name" value="TPR_6"/>
    <property type="match status" value="1"/>
</dbReference>
<keyword evidence="2" id="KW-1133">Transmembrane helix</keyword>
<feature type="transmembrane region" description="Helical" evidence="2">
    <location>
        <begin position="32"/>
        <end position="53"/>
    </location>
</feature>
<dbReference type="SUPFAM" id="SSF48452">
    <property type="entry name" value="TPR-like"/>
    <property type="match status" value="3"/>
</dbReference>
<dbReference type="SMART" id="SM00028">
    <property type="entry name" value="TPR"/>
    <property type="match status" value="7"/>
</dbReference>